<accession>A0A8S9XR00</accession>
<organism evidence="12 13">
    <name type="scientific">Apolygus lucorum</name>
    <name type="common">Small green plant bug</name>
    <name type="synonym">Lygocoris lucorum</name>
    <dbReference type="NCBI Taxonomy" id="248454"/>
    <lineage>
        <taxon>Eukaryota</taxon>
        <taxon>Metazoa</taxon>
        <taxon>Ecdysozoa</taxon>
        <taxon>Arthropoda</taxon>
        <taxon>Hexapoda</taxon>
        <taxon>Insecta</taxon>
        <taxon>Pterygota</taxon>
        <taxon>Neoptera</taxon>
        <taxon>Paraneoptera</taxon>
        <taxon>Hemiptera</taxon>
        <taxon>Heteroptera</taxon>
        <taxon>Panheteroptera</taxon>
        <taxon>Cimicomorpha</taxon>
        <taxon>Miridae</taxon>
        <taxon>Mirini</taxon>
        <taxon>Apolygus</taxon>
    </lineage>
</organism>
<sequence length="704" mass="78818">MARRGGSAEAASPISCIAERPKASFRMADDQEQIDHVELKPVTKPMTYTRLPATEPVEIRFQDLQYRANLGIGKGTKEILHNVHGRFLPSQLVAIMGPSGAGKSTLLDVLSGYRITGVRGVVTVNGRERDLEEFRRVSCYITQDDRLQPLLTVRENMKVAADLKLSAKYNDQDKYAVIEEILSMLGLSDSANTRAGRLSGGQKKRLSIALELVNNPLVMFLDEPTTGLDSASCLLCIKLMKLLASQGRTVVCTIHQPSASLFQNFDHVYVLAEGQCLYQGSAEKVVPYLESVSLPCPMYHNPADYIIELACGDYGKDKITRLVNATINGRSIEWFNDAENLPPTTHVEVSHRSPRLPGRMRCNLSLQETTQINQLLVIMNRGFTKVKRDSTLTYMRLVANIVTGFMLGVLYFQSGVDGARVLDNYNLLFSILIHHSMSTMMLTILTFPMEMNILIKEHFNRWYSLKSYYIMVNIVDIPVAGGCCIIFTTVVYFMTGQPYTLQRFMTFMILSLLVVFIAQSLGYIVGAVFNSVVNGTFAGPILIVPMMMFSGFGVNFRDIPSYLRWGTHLSFLRYSLEGYVGAIYGMNRTTLPCEEQLYCHYKYPSKFLEDIAMRPDVYEDCIIFLMLMLVLIKAAAYYLLRLEKGISDGGAPEEVGSETSGCGAASRRTTELPPERCERFVLRSSVSLGASDQLRRVLAKKCFQ</sequence>
<name>A0A8S9XR00_APOLU</name>
<comment type="subcellular location">
    <subcellularLocation>
        <location evidence="1">Membrane</location>
        <topology evidence="1">Multi-pass membrane protein</topology>
    </subcellularLocation>
</comment>
<evidence type="ECO:0000313" key="13">
    <source>
        <dbReference type="Proteomes" id="UP000466442"/>
    </source>
</evidence>
<feature type="region of interest" description="Disordered" evidence="9">
    <location>
        <begin position="651"/>
        <end position="670"/>
    </location>
</feature>
<evidence type="ECO:0000256" key="8">
    <source>
        <dbReference type="ARBA" id="ARBA00023136"/>
    </source>
</evidence>
<comment type="caution">
    <text evidence="12">The sequence shown here is derived from an EMBL/GenBank/DDBJ whole genome shotgun (WGS) entry which is preliminary data.</text>
</comment>
<feature type="transmembrane region" description="Helical" evidence="10">
    <location>
        <begin position="622"/>
        <end position="640"/>
    </location>
</feature>
<protein>
    <recommendedName>
        <fullName evidence="11">ABC transporter domain-containing protein</fullName>
    </recommendedName>
</protein>
<evidence type="ECO:0000256" key="5">
    <source>
        <dbReference type="ARBA" id="ARBA00022741"/>
    </source>
</evidence>
<dbReference type="InterPro" id="IPR013525">
    <property type="entry name" value="ABC2_TM"/>
</dbReference>
<evidence type="ECO:0000256" key="9">
    <source>
        <dbReference type="SAM" id="MobiDB-lite"/>
    </source>
</evidence>
<keyword evidence="7 10" id="KW-1133">Transmembrane helix</keyword>
<keyword evidence="6" id="KW-0067">ATP-binding</keyword>
<dbReference type="Pfam" id="PF00005">
    <property type="entry name" value="ABC_tran"/>
    <property type="match status" value="1"/>
</dbReference>
<comment type="similarity">
    <text evidence="2">Belongs to the ABC transporter superfamily. ABCG family. Eye pigment precursor importer (TC 3.A.1.204) subfamily.</text>
</comment>
<evidence type="ECO:0000256" key="1">
    <source>
        <dbReference type="ARBA" id="ARBA00004141"/>
    </source>
</evidence>
<evidence type="ECO:0000259" key="11">
    <source>
        <dbReference type="PROSITE" id="PS50893"/>
    </source>
</evidence>
<gene>
    <name evidence="12" type="ORF">GE061_013851</name>
</gene>
<feature type="transmembrane region" description="Helical" evidence="10">
    <location>
        <begin position="504"/>
        <end position="525"/>
    </location>
</feature>
<dbReference type="InterPro" id="IPR017871">
    <property type="entry name" value="ABC_transporter-like_CS"/>
</dbReference>
<dbReference type="GO" id="GO:0140359">
    <property type="term" value="F:ABC-type transporter activity"/>
    <property type="evidence" value="ECO:0007669"/>
    <property type="project" value="InterPro"/>
</dbReference>
<feature type="transmembrane region" description="Helical" evidence="10">
    <location>
        <begin position="394"/>
        <end position="413"/>
    </location>
</feature>
<dbReference type="InterPro" id="IPR043926">
    <property type="entry name" value="ABCG_dom"/>
</dbReference>
<keyword evidence="8 10" id="KW-0472">Membrane</keyword>
<dbReference type="Pfam" id="PF01061">
    <property type="entry name" value="ABC2_membrane"/>
    <property type="match status" value="1"/>
</dbReference>
<feature type="transmembrane region" description="Helical" evidence="10">
    <location>
        <begin position="425"/>
        <end position="447"/>
    </location>
</feature>
<keyword evidence="4 10" id="KW-0812">Transmembrane</keyword>
<dbReference type="OrthoDB" id="66620at2759"/>
<dbReference type="AlphaFoldDB" id="A0A8S9XR00"/>
<dbReference type="InterPro" id="IPR027417">
    <property type="entry name" value="P-loop_NTPase"/>
</dbReference>
<dbReference type="GO" id="GO:0005886">
    <property type="term" value="C:plasma membrane"/>
    <property type="evidence" value="ECO:0007669"/>
    <property type="project" value="TreeGrafter"/>
</dbReference>
<dbReference type="EMBL" id="WIXP02000005">
    <property type="protein sequence ID" value="KAF6210741.1"/>
    <property type="molecule type" value="Genomic_DNA"/>
</dbReference>
<proteinExistence type="inferred from homology"/>
<dbReference type="Pfam" id="PF19055">
    <property type="entry name" value="ABC2_membrane_7"/>
    <property type="match status" value="1"/>
</dbReference>
<keyword evidence="3" id="KW-0813">Transport</keyword>
<keyword evidence="13" id="KW-1185">Reference proteome</keyword>
<evidence type="ECO:0000256" key="4">
    <source>
        <dbReference type="ARBA" id="ARBA00022692"/>
    </source>
</evidence>
<dbReference type="CDD" id="cd03213">
    <property type="entry name" value="ABCG_EPDR"/>
    <property type="match status" value="1"/>
</dbReference>
<dbReference type="InterPro" id="IPR050352">
    <property type="entry name" value="ABCG_transporters"/>
</dbReference>
<dbReference type="FunFam" id="3.40.50.300:FF:001077">
    <property type="entry name" value="Uncharacterized protein, isoform A"/>
    <property type="match status" value="1"/>
</dbReference>
<evidence type="ECO:0000256" key="2">
    <source>
        <dbReference type="ARBA" id="ARBA00005814"/>
    </source>
</evidence>
<feature type="domain" description="ABC transporter" evidence="11">
    <location>
        <begin position="59"/>
        <end position="298"/>
    </location>
</feature>
<dbReference type="GO" id="GO:0005524">
    <property type="term" value="F:ATP binding"/>
    <property type="evidence" value="ECO:0007669"/>
    <property type="project" value="UniProtKB-KW"/>
</dbReference>
<dbReference type="PANTHER" id="PTHR48041:SF26">
    <property type="entry name" value="FI22810P1"/>
    <property type="match status" value="1"/>
</dbReference>
<evidence type="ECO:0000313" key="12">
    <source>
        <dbReference type="EMBL" id="KAF6210741.1"/>
    </source>
</evidence>
<feature type="transmembrane region" description="Helical" evidence="10">
    <location>
        <begin position="468"/>
        <end position="492"/>
    </location>
</feature>
<feature type="transmembrane region" description="Helical" evidence="10">
    <location>
        <begin position="537"/>
        <end position="556"/>
    </location>
</feature>
<reference evidence="12" key="1">
    <citation type="journal article" date="2021" name="Mol. Ecol. Resour.">
        <title>Apolygus lucorum genome provides insights into omnivorousness and mesophyll feeding.</title>
        <authorList>
            <person name="Liu Y."/>
            <person name="Liu H."/>
            <person name="Wang H."/>
            <person name="Huang T."/>
            <person name="Liu B."/>
            <person name="Yang B."/>
            <person name="Yin L."/>
            <person name="Li B."/>
            <person name="Zhang Y."/>
            <person name="Zhang S."/>
            <person name="Jiang F."/>
            <person name="Zhang X."/>
            <person name="Ren Y."/>
            <person name="Wang B."/>
            <person name="Wang S."/>
            <person name="Lu Y."/>
            <person name="Wu K."/>
            <person name="Fan W."/>
            <person name="Wang G."/>
        </authorList>
    </citation>
    <scope>NUCLEOTIDE SEQUENCE</scope>
    <source>
        <strain evidence="12">12Hb</strain>
    </source>
</reference>
<dbReference type="SUPFAM" id="SSF52540">
    <property type="entry name" value="P-loop containing nucleoside triphosphate hydrolases"/>
    <property type="match status" value="1"/>
</dbReference>
<dbReference type="PROSITE" id="PS00211">
    <property type="entry name" value="ABC_TRANSPORTER_1"/>
    <property type="match status" value="1"/>
</dbReference>
<evidence type="ECO:0000256" key="7">
    <source>
        <dbReference type="ARBA" id="ARBA00022989"/>
    </source>
</evidence>
<dbReference type="PANTHER" id="PTHR48041">
    <property type="entry name" value="ABC TRANSPORTER G FAMILY MEMBER 28"/>
    <property type="match status" value="1"/>
</dbReference>
<evidence type="ECO:0000256" key="10">
    <source>
        <dbReference type="SAM" id="Phobius"/>
    </source>
</evidence>
<dbReference type="PROSITE" id="PS50893">
    <property type="entry name" value="ABC_TRANSPORTER_2"/>
    <property type="match status" value="1"/>
</dbReference>
<evidence type="ECO:0000256" key="3">
    <source>
        <dbReference type="ARBA" id="ARBA00022448"/>
    </source>
</evidence>
<evidence type="ECO:0000256" key="6">
    <source>
        <dbReference type="ARBA" id="ARBA00022840"/>
    </source>
</evidence>
<dbReference type="Proteomes" id="UP000466442">
    <property type="component" value="Linkage Group LG5"/>
</dbReference>
<dbReference type="InterPro" id="IPR003439">
    <property type="entry name" value="ABC_transporter-like_ATP-bd"/>
</dbReference>
<keyword evidence="5" id="KW-0547">Nucleotide-binding</keyword>
<dbReference type="GO" id="GO:0016887">
    <property type="term" value="F:ATP hydrolysis activity"/>
    <property type="evidence" value="ECO:0007669"/>
    <property type="project" value="InterPro"/>
</dbReference>
<dbReference type="SMART" id="SM00382">
    <property type="entry name" value="AAA"/>
    <property type="match status" value="1"/>
</dbReference>
<dbReference type="InterPro" id="IPR003593">
    <property type="entry name" value="AAA+_ATPase"/>
</dbReference>
<dbReference type="Gene3D" id="3.40.50.300">
    <property type="entry name" value="P-loop containing nucleotide triphosphate hydrolases"/>
    <property type="match status" value="1"/>
</dbReference>